<organism evidence="9 10">
    <name type="scientific">Fragariocoptes setiger</name>
    <dbReference type="NCBI Taxonomy" id="1670756"/>
    <lineage>
        <taxon>Eukaryota</taxon>
        <taxon>Metazoa</taxon>
        <taxon>Ecdysozoa</taxon>
        <taxon>Arthropoda</taxon>
        <taxon>Chelicerata</taxon>
        <taxon>Arachnida</taxon>
        <taxon>Acari</taxon>
        <taxon>Acariformes</taxon>
        <taxon>Trombidiformes</taxon>
        <taxon>Prostigmata</taxon>
        <taxon>Eupodina</taxon>
        <taxon>Eriophyoidea</taxon>
        <taxon>Phytoptidae</taxon>
        <taxon>Fragariocoptes</taxon>
    </lineage>
</organism>
<evidence type="ECO:0000256" key="4">
    <source>
        <dbReference type="ARBA" id="ARBA00022842"/>
    </source>
</evidence>
<accession>A0ABQ7S815</accession>
<keyword evidence="1" id="KW-0519">Myristate</keyword>
<proteinExistence type="predicted"/>
<gene>
    <name evidence="9" type="ORF">GZH46_01902</name>
</gene>
<protein>
    <recommendedName>
        <fullName evidence="11">Guanine nucleotide-binding protein G(I) subunit alpha</fullName>
    </recommendedName>
</protein>
<evidence type="ECO:0000256" key="8">
    <source>
        <dbReference type="ARBA" id="ARBA00023288"/>
    </source>
</evidence>
<dbReference type="Proteomes" id="UP000825002">
    <property type="component" value="Unassembled WGS sequence"/>
</dbReference>
<evidence type="ECO:0000256" key="3">
    <source>
        <dbReference type="ARBA" id="ARBA00022741"/>
    </source>
</evidence>
<feature type="non-terminal residue" evidence="9">
    <location>
        <position position="1"/>
    </location>
</feature>
<keyword evidence="3" id="KW-0547">Nucleotide-binding</keyword>
<dbReference type="InterPro" id="IPR001408">
    <property type="entry name" value="Gprotein_alpha_I"/>
</dbReference>
<dbReference type="Gene3D" id="3.40.50.300">
    <property type="entry name" value="P-loop containing nucleotide triphosphate hydrolases"/>
    <property type="match status" value="1"/>
</dbReference>
<dbReference type="Pfam" id="PF00503">
    <property type="entry name" value="G-alpha"/>
    <property type="match status" value="1"/>
</dbReference>
<dbReference type="SMART" id="SM00275">
    <property type="entry name" value="G_alpha"/>
    <property type="match status" value="1"/>
</dbReference>
<reference evidence="9 10" key="1">
    <citation type="submission" date="2020-10" db="EMBL/GenBank/DDBJ databases">
        <authorList>
            <person name="Klimov P.B."/>
            <person name="Dyachkov S.M."/>
            <person name="Chetverikov P.E."/>
        </authorList>
    </citation>
    <scope>NUCLEOTIDE SEQUENCE [LARGE SCALE GENOMIC DNA]</scope>
    <source>
        <strain evidence="9">BMOC 18-1129-001#AD2665</strain>
        <tissue evidence="9">Entire mites</tissue>
    </source>
</reference>
<dbReference type="Gene3D" id="1.10.400.10">
    <property type="entry name" value="GI Alpha 1, domain 2-like"/>
    <property type="match status" value="1"/>
</dbReference>
<keyword evidence="4" id="KW-0460">Magnesium</keyword>
<evidence type="ECO:0000313" key="10">
    <source>
        <dbReference type="Proteomes" id="UP000825002"/>
    </source>
</evidence>
<dbReference type="SUPFAM" id="SSF47895">
    <property type="entry name" value="Transducin (alpha subunit), insertion domain"/>
    <property type="match status" value="1"/>
</dbReference>
<dbReference type="PRINTS" id="PR00441">
    <property type="entry name" value="GPROTEINAI"/>
</dbReference>
<dbReference type="SUPFAM" id="SSF52540">
    <property type="entry name" value="P-loop containing nucleoside triphosphate hydrolases"/>
    <property type="match status" value="1"/>
</dbReference>
<dbReference type="EMBL" id="JAIFTH010000415">
    <property type="protein sequence ID" value="KAG9509572.1"/>
    <property type="molecule type" value="Genomic_DNA"/>
</dbReference>
<keyword evidence="2" id="KW-0479">Metal-binding</keyword>
<dbReference type="CDD" id="cd00066">
    <property type="entry name" value="G-alpha"/>
    <property type="match status" value="1"/>
</dbReference>
<evidence type="ECO:0000256" key="1">
    <source>
        <dbReference type="ARBA" id="ARBA00022707"/>
    </source>
</evidence>
<evidence type="ECO:0000256" key="5">
    <source>
        <dbReference type="ARBA" id="ARBA00023134"/>
    </source>
</evidence>
<dbReference type="InterPro" id="IPR011025">
    <property type="entry name" value="GproteinA_insert"/>
</dbReference>
<evidence type="ECO:0008006" key="11">
    <source>
        <dbReference type="Google" id="ProtNLM"/>
    </source>
</evidence>
<comment type="caution">
    <text evidence="9">The sequence shown here is derived from an EMBL/GenBank/DDBJ whole genome shotgun (WGS) entry which is preliminary data.</text>
</comment>
<keyword evidence="10" id="KW-1185">Reference proteome</keyword>
<keyword evidence="5" id="KW-0342">GTP-binding</keyword>
<dbReference type="InterPro" id="IPR001019">
    <property type="entry name" value="Gprotein_alpha_su"/>
</dbReference>
<evidence type="ECO:0000256" key="7">
    <source>
        <dbReference type="ARBA" id="ARBA00023224"/>
    </source>
</evidence>
<dbReference type="PANTHER" id="PTHR10218">
    <property type="entry name" value="GTP-BINDING PROTEIN ALPHA SUBUNIT"/>
    <property type="match status" value="1"/>
</dbReference>
<keyword evidence="7" id="KW-0807">Transducer</keyword>
<dbReference type="PROSITE" id="PS51882">
    <property type="entry name" value="G_ALPHA"/>
    <property type="match status" value="1"/>
</dbReference>
<sequence>MGCSASRAAELAAQKRSRQIDNELRRDNEHFANEVKLLLLGAGESGKSTIVKQMKILHASCFTRDECMQYKTVVHNNTIQSLIAIIKAMNKLRINLNDPKKIDDIQFFVESVIESEKTMSRVPELSPELAKVMQSLWADAGVQRCFVRSNEYQLNDSAEYFLNSLSRISHPNYVPTQQDVLRTRVKTSGICETKFKYKGIPFRLVDVGGQRSERKKWIYCFEHVTAIIYCVALSAYDLNLYEDEKVNRLQESLKLFESVCNNKWFNDTSIILFLNKKDLFQEKIRRSPLTIAFPEYKGSNTYEEAAAYIRLKFESVNKHKDTKQIYTHFTCATSNQNMEFVFEAVTDVIIRNNAREFSLL</sequence>
<dbReference type="PRINTS" id="PR00318">
    <property type="entry name" value="GPROTEINA"/>
</dbReference>
<dbReference type="InterPro" id="IPR027417">
    <property type="entry name" value="P-loop_NTPase"/>
</dbReference>
<dbReference type="PANTHER" id="PTHR10218:SF227">
    <property type="entry name" value="G PROTEIN ALPHA I SUBUNIT"/>
    <property type="match status" value="1"/>
</dbReference>
<keyword evidence="6" id="KW-0564">Palmitate</keyword>
<keyword evidence="8" id="KW-0449">Lipoprotein</keyword>
<name>A0ABQ7S815_9ACAR</name>
<evidence type="ECO:0000313" key="9">
    <source>
        <dbReference type="EMBL" id="KAG9509572.1"/>
    </source>
</evidence>
<evidence type="ECO:0000256" key="2">
    <source>
        <dbReference type="ARBA" id="ARBA00022723"/>
    </source>
</evidence>
<evidence type="ECO:0000256" key="6">
    <source>
        <dbReference type="ARBA" id="ARBA00023139"/>
    </source>
</evidence>